<dbReference type="SUPFAM" id="SSF56563">
    <property type="entry name" value="Major capsid protein gp5"/>
    <property type="match status" value="1"/>
</dbReference>
<gene>
    <name evidence="3" type="ORF">MHPYR_710022</name>
</gene>
<evidence type="ECO:0000313" key="3">
    <source>
        <dbReference type="EMBL" id="SBS79295.1"/>
    </source>
</evidence>
<sequence length="167" mass="17003">MTRKANRAYLAQAAPIAPATRPPAGILNQAITDGGALGTDLDGLVDAIAAIEDAGGTATNILANPAAWAAVSKLKTATGSAQSLVGAGTDAPERQLLSVPVTVDRDVTAGSLVVLDNSAVLSAYGNLLIARSEDYYFNSDSVAIRATWRFGAVVADPARVVTIDVTP</sequence>
<reference evidence="3" key="1">
    <citation type="submission" date="2016-03" db="EMBL/GenBank/DDBJ databases">
        <authorList>
            <person name="Ploux O."/>
        </authorList>
    </citation>
    <scope>NUCLEOTIDE SEQUENCE</scope>
    <source>
        <strain evidence="3">UC10</strain>
    </source>
</reference>
<dbReference type="AlphaFoldDB" id="A0A1Y5PKW8"/>
<protein>
    <recommendedName>
        <fullName evidence="2">Phage capsid-like C-terminal domain-containing protein</fullName>
    </recommendedName>
</protein>
<dbReference type="EMBL" id="FLQS01000069">
    <property type="protein sequence ID" value="SBS79295.1"/>
    <property type="molecule type" value="Genomic_DNA"/>
</dbReference>
<comment type="subcellular location">
    <subcellularLocation>
        <location evidence="1">Virion</location>
    </subcellularLocation>
</comment>
<dbReference type="Gene3D" id="3.30.2400.10">
    <property type="entry name" value="Major capsid protein gp5"/>
    <property type="match status" value="1"/>
</dbReference>
<dbReference type="InterPro" id="IPR054612">
    <property type="entry name" value="Phage_capsid-like_C"/>
</dbReference>
<name>A0A1Y5PKW8_9MYCO</name>
<dbReference type="InterPro" id="IPR024455">
    <property type="entry name" value="Phage_capsid"/>
</dbReference>
<evidence type="ECO:0000259" key="2">
    <source>
        <dbReference type="Pfam" id="PF05065"/>
    </source>
</evidence>
<organism evidence="3">
    <name type="scientific">uncultured Mycobacterium sp</name>
    <dbReference type="NCBI Taxonomy" id="171292"/>
    <lineage>
        <taxon>Bacteria</taxon>
        <taxon>Bacillati</taxon>
        <taxon>Actinomycetota</taxon>
        <taxon>Actinomycetes</taxon>
        <taxon>Mycobacteriales</taxon>
        <taxon>Mycobacteriaceae</taxon>
        <taxon>Mycobacterium</taxon>
        <taxon>environmental samples</taxon>
    </lineage>
</organism>
<accession>A0A1Y5PKW8</accession>
<dbReference type="NCBIfam" id="TIGR01554">
    <property type="entry name" value="major_cap_HK97"/>
    <property type="match status" value="1"/>
</dbReference>
<proteinExistence type="predicted"/>
<dbReference type="Pfam" id="PF05065">
    <property type="entry name" value="Phage_capsid"/>
    <property type="match status" value="1"/>
</dbReference>
<dbReference type="Gene3D" id="3.30.2320.10">
    <property type="entry name" value="hypothetical protein PF0899 domain"/>
    <property type="match status" value="1"/>
</dbReference>
<evidence type="ECO:0000256" key="1">
    <source>
        <dbReference type="ARBA" id="ARBA00004328"/>
    </source>
</evidence>
<feature type="domain" description="Phage capsid-like C-terminal" evidence="2">
    <location>
        <begin position="23"/>
        <end position="164"/>
    </location>
</feature>